<dbReference type="Pfam" id="PF08531">
    <property type="entry name" value="Bac_rhamnosid_N"/>
    <property type="match status" value="1"/>
</dbReference>
<protein>
    <recommendedName>
        <fullName evidence="2">alpha-L-rhamnosidase</fullName>
        <ecNumber evidence="2">3.2.1.40</ecNumber>
    </recommendedName>
</protein>
<reference evidence="8 9" key="1">
    <citation type="journal article" date="2014" name="BMC Genomics">
        <title>Comparison of environmental and isolate Sulfobacillus genomes reveals diverse carbon, sulfur, nitrogen, and hydrogen metabolisms.</title>
        <authorList>
            <person name="Justice N.B."/>
            <person name="Norman A."/>
            <person name="Brown C.T."/>
            <person name="Singh A."/>
            <person name="Thomas B.C."/>
            <person name="Banfield J.F."/>
        </authorList>
    </citation>
    <scope>NUCLEOTIDE SEQUENCE [LARGE SCALE GENOMIC DNA]</scope>
    <source>
        <strain evidence="8">AMDSBA1</strain>
    </source>
</reference>
<proteinExistence type="predicted"/>
<dbReference type="GO" id="GO:0030596">
    <property type="term" value="F:alpha-L-rhamnosidase activity"/>
    <property type="evidence" value="ECO:0007669"/>
    <property type="project" value="UniProtKB-EC"/>
</dbReference>
<dbReference type="AlphaFoldDB" id="A0A2T2XA00"/>
<organism evidence="8 9">
    <name type="scientific">Sulfobacillus benefaciens</name>
    <dbReference type="NCBI Taxonomy" id="453960"/>
    <lineage>
        <taxon>Bacteria</taxon>
        <taxon>Bacillati</taxon>
        <taxon>Bacillota</taxon>
        <taxon>Clostridia</taxon>
        <taxon>Eubacteriales</taxon>
        <taxon>Clostridiales Family XVII. Incertae Sedis</taxon>
        <taxon>Sulfobacillus</taxon>
    </lineage>
</organism>
<comment type="catalytic activity">
    <reaction evidence="1">
        <text>Hydrolysis of terminal non-reducing alpha-L-rhamnose residues in alpha-L-rhamnosides.</text>
        <dbReference type="EC" id="3.2.1.40"/>
    </reaction>
</comment>
<feature type="domain" description="Alpha-L-rhamnosidase concanavalin-like" evidence="4">
    <location>
        <begin position="348"/>
        <end position="446"/>
    </location>
</feature>
<dbReference type="Pfam" id="PF17389">
    <property type="entry name" value="Bac_rhamnosid6H"/>
    <property type="match status" value="1"/>
</dbReference>
<dbReference type="Pfam" id="PF17390">
    <property type="entry name" value="Bac_rhamnosid_C"/>
    <property type="match status" value="1"/>
</dbReference>
<dbReference type="Pfam" id="PF05592">
    <property type="entry name" value="Bac_rhamnosid"/>
    <property type="match status" value="1"/>
</dbReference>
<evidence type="ECO:0000259" key="7">
    <source>
        <dbReference type="Pfam" id="PF17390"/>
    </source>
</evidence>
<dbReference type="InterPro" id="IPR016007">
    <property type="entry name" value="Alpha_rhamnosid"/>
</dbReference>
<dbReference type="InterPro" id="IPR035396">
    <property type="entry name" value="Bac_rhamnosid6H"/>
</dbReference>
<dbReference type="Pfam" id="PF25788">
    <property type="entry name" value="Ig_Rha78A_N"/>
    <property type="match status" value="1"/>
</dbReference>
<feature type="domain" description="Bacterial alpha-L-rhamnosidase N-terminal" evidence="5">
    <location>
        <begin position="167"/>
        <end position="333"/>
    </location>
</feature>
<dbReference type="PANTHER" id="PTHR33307:SF6">
    <property type="entry name" value="ALPHA-RHAMNOSIDASE (EUROFUNG)-RELATED"/>
    <property type="match status" value="1"/>
</dbReference>
<feature type="domain" description="Alpha-L-rhamnosidase C-terminal" evidence="7">
    <location>
        <begin position="790"/>
        <end position="862"/>
    </location>
</feature>
<evidence type="ECO:0000313" key="9">
    <source>
        <dbReference type="Proteomes" id="UP000242699"/>
    </source>
</evidence>
<evidence type="ECO:0000259" key="5">
    <source>
        <dbReference type="Pfam" id="PF08531"/>
    </source>
</evidence>
<evidence type="ECO:0000259" key="6">
    <source>
        <dbReference type="Pfam" id="PF17389"/>
    </source>
</evidence>
<dbReference type="EC" id="3.2.1.40" evidence="2"/>
<dbReference type="GO" id="GO:0005975">
    <property type="term" value="P:carbohydrate metabolic process"/>
    <property type="evidence" value="ECO:0007669"/>
    <property type="project" value="InterPro"/>
</dbReference>
<evidence type="ECO:0000256" key="2">
    <source>
        <dbReference type="ARBA" id="ARBA00012652"/>
    </source>
</evidence>
<dbReference type="InterPro" id="IPR012341">
    <property type="entry name" value="6hp_glycosidase-like_sf"/>
</dbReference>
<dbReference type="PANTHER" id="PTHR33307">
    <property type="entry name" value="ALPHA-RHAMNOSIDASE (EUROFUNG)"/>
    <property type="match status" value="1"/>
</dbReference>
<dbReference type="Gene3D" id="2.60.120.260">
    <property type="entry name" value="Galactose-binding domain-like"/>
    <property type="match status" value="2"/>
</dbReference>
<evidence type="ECO:0000259" key="4">
    <source>
        <dbReference type="Pfam" id="PF05592"/>
    </source>
</evidence>
<evidence type="ECO:0000256" key="1">
    <source>
        <dbReference type="ARBA" id="ARBA00001445"/>
    </source>
</evidence>
<dbReference type="Gene3D" id="2.60.420.10">
    <property type="entry name" value="Maltose phosphorylase, domain 3"/>
    <property type="match status" value="1"/>
</dbReference>
<dbReference type="InterPro" id="IPR013783">
    <property type="entry name" value="Ig-like_fold"/>
</dbReference>
<dbReference type="InterPro" id="IPR008902">
    <property type="entry name" value="Rhamnosid_concanavalin"/>
</dbReference>
<comment type="caution">
    <text evidence="8">The sequence shown here is derived from an EMBL/GenBank/DDBJ whole genome shotgun (WGS) entry which is preliminary data.</text>
</comment>
<dbReference type="Proteomes" id="UP000242699">
    <property type="component" value="Unassembled WGS sequence"/>
</dbReference>
<dbReference type="SUPFAM" id="SSF48208">
    <property type="entry name" value="Six-hairpin glycosidases"/>
    <property type="match status" value="1"/>
</dbReference>
<dbReference type="InterPro" id="IPR035398">
    <property type="entry name" value="Bac_rhamnosid_C"/>
</dbReference>
<evidence type="ECO:0000256" key="3">
    <source>
        <dbReference type="ARBA" id="ARBA00022801"/>
    </source>
</evidence>
<dbReference type="Gene3D" id="2.60.40.10">
    <property type="entry name" value="Immunoglobulins"/>
    <property type="match status" value="1"/>
</dbReference>
<sequence length="901" mass="103126">MPDVQWTDLRIVNLRAEYLPEPLGIDALRPRLSWQIRGQGRNRCQSAYQLIVSLASAHSSVIWDTGKVLSSRTTHVEYQGSPLRSRQRYAWRVRIWDEQGRISPFVSSWWETGLSNRQEWAAKWIGTAEDDDEQGAGEDGCSEACPNEMELSPAIFFRKVFELRKPLRMARLYASARGLYMPFVNGRRLERRLLTPGWTDYAKRITYQTYDITPYLHDGTNVVAMILGEGWYSGSVGFRADKPRHHYGRRPLLIAQIEWVYEDGSCDHVVTDSTWRYHDGPIRYSDFLMGECYDARREMAGWACSGFDEENWKSAEEPLVPWVPLSGEKTFPVVITAERRPQRFIQLSPLRQIADFGQNMTGWVRLEVRGERGTVITLRFGEMLTENQELYVGNFRSAKNTDTLVLRGEGQEIWEPHFTIHGFRYVEISSNHDDVRFDNITACVIHNDLPWTGKFECSSELVNQLQRNIQWSERSNFVSIPTDCPQRDERLGWLADAHIFARTAMYNMDVSSFFTKWLDDVQDAQSPDGAFPVVAPRLVDEGDGAPGWGDAGIIIPWTMYLVYGDRRILETFYPSMVKWVQHIGEVNPRYLWINRRSHDFGDWLSVGEQTPKDLLATAFWAYDVCLLARMAKRLGKIHDARAYGSLFRRIRQAFIEAFVEDSGEIAGNTQSAYALALFMHLLPVSLRQSAADKLVTNIRGHGGHLSTGFLGVSYLCPALSMTGRDEVAYRLLLNTTFPSWGYPVVQGATTMWERWDGWTRETGFHPSDMNSFNHYALGSIGEWLYQFVAGIDADPRHPGYEHILIRPHINPSLDWVEASYDSIRGTIAVSWNVQKNGVTLDVTIPVNTTATIYFPLSQDQQIFENDVEVEEVKGVRGYRRSPGFGVIDTGSGRYHFVSRGR</sequence>
<feature type="domain" description="Alpha-L-rhamnosidase six-hairpin glycosidase" evidence="6">
    <location>
        <begin position="452"/>
        <end position="788"/>
    </location>
</feature>
<name>A0A2T2XA00_9FIRM</name>
<keyword evidence="3" id="KW-0378">Hydrolase</keyword>
<dbReference type="Gene3D" id="1.50.10.10">
    <property type="match status" value="1"/>
</dbReference>
<evidence type="ECO:0000313" key="8">
    <source>
        <dbReference type="EMBL" id="PSR31276.1"/>
    </source>
</evidence>
<dbReference type="InterPro" id="IPR013737">
    <property type="entry name" value="Bac_rhamnosid_N"/>
</dbReference>
<accession>A0A2T2XA00</accession>
<dbReference type="EMBL" id="PXYT01000003">
    <property type="protein sequence ID" value="PSR31276.1"/>
    <property type="molecule type" value="Genomic_DNA"/>
</dbReference>
<dbReference type="PIRSF" id="PIRSF010631">
    <property type="entry name" value="A-rhamnsds"/>
    <property type="match status" value="1"/>
</dbReference>
<gene>
    <name evidence="8" type="ORF">C7B43_02595</name>
</gene>
<dbReference type="InterPro" id="IPR008928">
    <property type="entry name" value="6-hairpin_glycosidase_sf"/>
</dbReference>